<feature type="binding site" evidence="4">
    <location>
        <position position="124"/>
    </location>
    <ligand>
        <name>adenosylcob(III)alamin</name>
        <dbReference type="ChEBI" id="CHEBI:18408"/>
    </ligand>
</feature>
<feature type="binding site" evidence="4">
    <location>
        <position position="331"/>
    </location>
    <ligand>
        <name>adenosylcob(III)alamin</name>
        <dbReference type="ChEBI" id="CHEBI:18408"/>
    </ligand>
</feature>
<protein>
    <recommendedName>
        <fullName evidence="4">Glutamate mutase epsilon subunit</fullName>
        <ecNumber evidence="4">5.4.99.1</ecNumber>
    </recommendedName>
    <alternativeName>
        <fullName evidence="4">Glutamate mutase E chain</fullName>
    </alternativeName>
    <alternativeName>
        <fullName evidence="4">Glutamate mutase large subunit</fullName>
    </alternativeName>
    <alternativeName>
        <fullName evidence="4">Methylaspartate mutase</fullName>
    </alternativeName>
</protein>
<keyword evidence="1 4" id="KW-0846">Cobalamin</keyword>
<feature type="binding site" evidence="4">
    <location>
        <position position="172"/>
    </location>
    <ligand>
        <name>L-glutamate</name>
        <dbReference type="ChEBI" id="CHEBI:29985"/>
    </ligand>
</feature>
<dbReference type="GO" id="GO:0050097">
    <property type="term" value="F:methylaspartate mutase activity"/>
    <property type="evidence" value="ECO:0007669"/>
    <property type="project" value="UniProtKB-UniRule"/>
</dbReference>
<evidence type="ECO:0000256" key="2">
    <source>
        <dbReference type="ARBA" id="ARBA00023235"/>
    </source>
</evidence>
<dbReference type="EMBL" id="CP048914">
    <property type="protein sequence ID" value="QMS84327.1"/>
    <property type="molecule type" value="Genomic_DNA"/>
</dbReference>
<dbReference type="InterPro" id="IPR006396">
    <property type="entry name" value="Glu_mut_E"/>
</dbReference>
<keyword evidence="3 4" id="KW-0170">Cobalt</keyword>
<dbReference type="NCBIfam" id="TIGR01503">
    <property type="entry name" value="MthylAspMut_E"/>
    <property type="match status" value="1"/>
</dbReference>
<sequence length="487" mass="54173">MITNKRLTEAEFLSIRQDVLRAWPTGNHPDLDLKKAVEKLKQVPQEKQFSHVLRQAKKRGITLVQPRAGMAPIDKHIELLQYLQNEGKADVLPSTIDSYTRHNRYNNAEDGIKESEKQGRSLLNGFPAVNYGVDGCTKVLDSINVPLQARHGTPDARLLSEIIHASGWTSNEGGGISYNIPYAKNISLEDTLRYWQYCDRLVGYYQEHGVELNREPFGPLTGTLVPPSIGNTVAIIEALLAAEQGVKNITVGYGQGGNMIQDIAALRSLEEQTNHYLKLFGYNDVFVTTVFHQWMGGFPANESEAMALIGYASTVAALGKATKMITKTTHESYGVPTKEANANALRTSRYLTHLLKDQQVPNSAELDMEINQIKREVDALLHAVVEAGKGDVAQGVVNAFKRGILDIPFAPSELNHGKVLPARDIEGKIRILEFGNLAFNDDIKTFHHQKLQERANKQHREFSIQMVIDDIYAVSDGHLVGFQGEEQ</sequence>
<dbReference type="RefSeq" id="WP_258877938.1">
    <property type="nucleotide sequence ID" value="NZ_CP048914.1"/>
</dbReference>
<keyword evidence="6" id="KW-1185">Reference proteome</keyword>
<feature type="binding site" evidence="4">
    <location>
        <begin position="150"/>
        <end position="151"/>
    </location>
    <ligand>
        <name>L-glutamate</name>
        <dbReference type="ChEBI" id="CHEBI:29985"/>
    </ligand>
</feature>
<keyword evidence="2 4" id="KW-0413">Isomerase</keyword>
<feature type="binding site" evidence="4">
    <location>
        <position position="67"/>
    </location>
    <ligand>
        <name>L-glutamate</name>
        <dbReference type="ChEBI" id="CHEBI:29985"/>
    </ligand>
</feature>
<evidence type="ECO:0000256" key="4">
    <source>
        <dbReference type="HAMAP-Rule" id="MF_01923"/>
    </source>
</evidence>
<gene>
    <name evidence="4" type="primary">glmE</name>
    <name evidence="5" type="ORF">G4Z02_00745</name>
</gene>
<dbReference type="EC" id="5.4.99.1" evidence="4"/>
<evidence type="ECO:0000313" key="6">
    <source>
        <dbReference type="Proteomes" id="UP000514720"/>
    </source>
</evidence>
<dbReference type="KEGG" id="xcl:G4Z02_00745"/>
<feature type="binding site" evidence="4">
    <location>
        <position position="101"/>
    </location>
    <ligand>
        <name>L-glutamate</name>
        <dbReference type="ChEBI" id="CHEBI:29985"/>
    </ligand>
</feature>
<dbReference type="Pfam" id="PF06368">
    <property type="entry name" value="Met_asp_mut_E"/>
    <property type="match status" value="1"/>
</dbReference>
<comment type="pathway">
    <text evidence="4">Amino-acid degradation; L-glutamate degradation via mesaconate pathway; acetate and pyruvate from L-glutamate: step 1/4.</text>
</comment>
<feature type="binding site" evidence="4">
    <location>
        <position position="327"/>
    </location>
    <ligand>
        <name>adenosylcob(III)alamin</name>
        <dbReference type="ChEBI" id="CHEBI:18408"/>
    </ligand>
</feature>
<dbReference type="HAMAP" id="MF_01923">
    <property type="entry name" value="Me_Asp_mutase_E"/>
    <property type="match status" value="1"/>
</dbReference>
<dbReference type="CDD" id="cd00245">
    <property type="entry name" value="Glm_e"/>
    <property type="match status" value="1"/>
</dbReference>
<dbReference type="GO" id="GO:0019553">
    <property type="term" value="P:L-glutamate catabolic process via L-citramalate"/>
    <property type="evidence" value="ECO:0007669"/>
    <property type="project" value="UniProtKB-UniRule"/>
</dbReference>
<evidence type="ECO:0000256" key="3">
    <source>
        <dbReference type="ARBA" id="ARBA00023285"/>
    </source>
</evidence>
<dbReference type="InterPro" id="IPR016176">
    <property type="entry name" value="Cbl-dep_enz_cat"/>
</dbReference>
<feature type="binding site" evidence="4">
    <location>
        <position position="69"/>
    </location>
    <ligand>
        <name>adenosylcob(III)alamin</name>
        <dbReference type="ChEBI" id="CHEBI:18408"/>
    </ligand>
</feature>
<feature type="binding site" evidence="4">
    <location>
        <position position="181"/>
    </location>
    <ligand>
        <name>adenosylcob(III)alamin</name>
        <dbReference type="ChEBI" id="CHEBI:18408"/>
    </ligand>
</feature>
<dbReference type="Gene3D" id="3.20.20.240">
    <property type="entry name" value="Methylmalonyl-CoA mutase"/>
    <property type="match status" value="1"/>
</dbReference>
<dbReference type="SUPFAM" id="SSF51703">
    <property type="entry name" value="Cobalamin (vitamin B12)-dependent enzymes"/>
    <property type="match status" value="1"/>
</dbReference>
<dbReference type="Gene3D" id="3.90.970.10">
    <property type="match status" value="1"/>
</dbReference>
<feature type="binding site" evidence="4">
    <location>
        <position position="182"/>
    </location>
    <ligand>
        <name>L-glutamate</name>
        <dbReference type="ChEBI" id="CHEBI:29985"/>
    </ligand>
</feature>
<comment type="cofactor">
    <cofactor evidence="4">
        <name>adenosylcob(III)alamin</name>
        <dbReference type="ChEBI" id="CHEBI:18408"/>
    </cofactor>
</comment>
<comment type="catalytic activity">
    <reaction evidence="4">
        <text>(2S,3S)-3-methyl-L-aspartate = L-glutamate</text>
        <dbReference type="Rhea" id="RHEA:12857"/>
        <dbReference type="ChEBI" id="CHEBI:29985"/>
        <dbReference type="ChEBI" id="CHEBI:58724"/>
        <dbReference type="EC" id="5.4.99.1"/>
    </reaction>
</comment>
<feature type="binding site" evidence="4">
    <location>
        <position position="178"/>
    </location>
    <ligand>
        <name>L-glutamate</name>
        <dbReference type="ChEBI" id="CHEBI:29985"/>
    </ligand>
</feature>
<accession>A0A7L7KNU4</accession>
<comment type="function">
    <text evidence="4">Catalyzes the carbon skeleton rearrangement of L-glutamate to L-threo-3-methylaspartate ((2S,3S)-3-methylaspartate).</text>
</comment>
<organism evidence="5 6">
    <name type="scientific">Candidatus Xianfuyuplasma coldseepsis</name>
    <dbReference type="NCBI Taxonomy" id="2782163"/>
    <lineage>
        <taxon>Bacteria</taxon>
        <taxon>Bacillati</taxon>
        <taxon>Mycoplasmatota</taxon>
        <taxon>Mollicutes</taxon>
        <taxon>Candidatus Izemoplasmatales</taxon>
        <taxon>Candidatus Izemoplasmataceae</taxon>
        <taxon>Candidatus Xianfuyuplasma</taxon>
    </lineage>
</organism>
<dbReference type="AlphaFoldDB" id="A0A7L7KNU4"/>
<dbReference type="PIRSF" id="PIRSF001495">
    <property type="entry name" value="Met_asp_mut_epsi"/>
    <property type="match status" value="1"/>
</dbReference>
<feature type="binding site" evidence="4">
    <location>
        <position position="298"/>
    </location>
    <ligand>
        <name>adenosylcob(III)alamin</name>
        <dbReference type="ChEBI" id="CHEBI:18408"/>
    </ligand>
</feature>
<name>A0A7L7KNU4_9MOLU</name>
<dbReference type="Proteomes" id="UP000514720">
    <property type="component" value="Chromosome"/>
</dbReference>
<dbReference type="UniPathway" id="UPA00561">
    <property type="reaction ID" value="UER00617"/>
</dbReference>
<comment type="caution">
    <text evidence="4">Lacks conserved residue(s) required for the propagation of feature annotation.</text>
</comment>
<comment type="similarity">
    <text evidence="4">Belongs to the methylaspartate mutase GlmE subunit family.</text>
</comment>
<comment type="subunit">
    <text evidence="4">Heterotetramer composed of 2 epsilon subunits (GlmE) and 2 sigma subunits (GlmS). GlmE exists as a homodimer and GlmS as a monomer.</text>
</comment>
<proteinExistence type="inferred from homology"/>
<dbReference type="GO" id="GO:0019670">
    <property type="term" value="P:anaerobic L-glutamate catabolic process"/>
    <property type="evidence" value="ECO:0007669"/>
    <property type="project" value="InterPro"/>
</dbReference>
<evidence type="ECO:0000256" key="1">
    <source>
        <dbReference type="ARBA" id="ARBA00022628"/>
    </source>
</evidence>
<dbReference type="InterPro" id="IPR014714">
    <property type="entry name" value="Glu_mut_E_C_dom_sf"/>
</dbReference>
<dbReference type="GO" id="GO:0031419">
    <property type="term" value="F:cobalamin binding"/>
    <property type="evidence" value="ECO:0007669"/>
    <property type="project" value="UniProtKB-KW"/>
</dbReference>
<evidence type="ECO:0000313" key="5">
    <source>
        <dbReference type="EMBL" id="QMS84327.1"/>
    </source>
</evidence>
<reference evidence="5 6" key="1">
    <citation type="submission" date="2020-02" db="EMBL/GenBank/DDBJ databases">
        <authorList>
            <person name="Zheng R.K."/>
            <person name="Sun C.M."/>
        </authorList>
    </citation>
    <scope>NUCLEOTIDE SEQUENCE [LARGE SCALE GENOMIC DNA]</scope>
    <source>
        <strain evidence="6">zrk13</strain>
    </source>
</reference>